<accession>A0A432MKX5</accession>
<dbReference type="EMBL" id="RYZH01000017">
    <property type="protein sequence ID" value="RUL87786.1"/>
    <property type="molecule type" value="Genomic_DNA"/>
</dbReference>
<feature type="domain" description="Peptidase C-terminal archaeal/bacterial" evidence="1">
    <location>
        <begin position="157"/>
        <end position="226"/>
    </location>
</feature>
<evidence type="ECO:0000259" key="1">
    <source>
        <dbReference type="Pfam" id="PF04151"/>
    </source>
</evidence>
<dbReference type="Pfam" id="PF04151">
    <property type="entry name" value="PPC"/>
    <property type="match status" value="1"/>
</dbReference>
<dbReference type="AlphaFoldDB" id="A0A432MKX5"/>
<evidence type="ECO:0000313" key="3">
    <source>
        <dbReference type="Proteomes" id="UP000280296"/>
    </source>
</evidence>
<comment type="caution">
    <text evidence="2">The sequence shown here is derived from an EMBL/GenBank/DDBJ whole genome shotgun (WGS) entry which is preliminary data.</text>
</comment>
<dbReference type="InterPro" id="IPR007280">
    <property type="entry name" value="Peptidase_C_arc/bac"/>
</dbReference>
<reference evidence="2 3" key="2">
    <citation type="submission" date="2019-01" db="EMBL/GenBank/DDBJ databases">
        <title>Tautonia sociabilis, a novel thermotolerant planctomycete of Isosphaeraceae family, isolated from a 4000 m deep subterranean habitat.</title>
        <authorList>
            <person name="Kovaleva O.L."/>
            <person name="Elcheninov A.G."/>
            <person name="Van Heerden E."/>
            <person name="Toshchakov S.V."/>
            <person name="Novikov A."/>
            <person name="Bonch-Osmolovskaya E.A."/>
            <person name="Kublanov I.V."/>
        </authorList>
    </citation>
    <scope>NUCLEOTIDE SEQUENCE [LARGE SCALE GENOMIC DNA]</scope>
    <source>
        <strain evidence="2 3">GM2012</strain>
    </source>
</reference>
<sequence length="730" mass="76432">MSPPCPNGPERRAGARAIAAMMFLVVLPASTRADWPRHRLDGAFPPGGRAGESVEIRLIGGDLDAVEGLWFDHPGIEADRIEGDEKPPRFRVTIAPDAPIGLHDVRAVGPLGVSNPRAFVIGDRPEAVEAEPNNNPGEAGPIAIGSVVNGQINGATDVDWFTFNGRAGQRVLIRLDAFRLDGTLDGEVRLFDASGRELAYGHDDLGQDPFVDATLPADGTYRIEVRDVVYSGAPAHLYRLTLHDGPHVDAVVPRAIAPGETATVSLLGRNLGGEPTGTLLPDGLPLERLEVTITAPPEAAFDPDRPGVGHQSSAGGGVAGFWYTFENDRGTAEPVFISQALAPVVVEQERGTGGAPPRLEPPCDVSGDFLEVGDADSYRFEAKKGQVWIIEVFADRIGSPVDASLLVQQIREDGSVVRDIGEADDLGDPGTGPRFGTGTVDPILRFQAPEDGLYQVFVGDLFNATVPAPGAVYRLVIRPERPDFLLFTAPSDPGSPEGVTLHAGGRATASVLAHRLDGFARPIRVEAEGLPAGVSAEPVVIAANQAVAPIVFAASDGAPPKLGTVRLVGRPLAEDGSPADGPARVAVAGSITRGPAPVAPARVTRGLVLAVRPDAPILLSASPSEVVVSQGEQVELTARVARRPGVEAEIQVSADALPNNVGADTPKIEKDKDEATLTLTVPGNAEPGIYTVLLRGTGKVSVPDPVNPGQAREVDLNEPSNPITLTITKK</sequence>
<keyword evidence="3" id="KW-1185">Reference proteome</keyword>
<dbReference type="RefSeq" id="WP_126725294.1">
    <property type="nucleotide sequence ID" value="NZ_RYZH01000017.1"/>
</dbReference>
<protein>
    <submittedName>
        <fullName evidence="2">Pre-peptidase</fullName>
    </submittedName>
</protein>
<reference evidence="2 3" key="1">
    <citation type="submission" date="2018-12" db="EMBL/GenBank/DDBJ databases">
        <authorList>
            <person name="Toschakov S.V."/>
        </authorList>
    </citation>
    <scope>NUCLEOTIDE SEQUENCE [LARGE SCALE GENOMIC DNA]</scope>
    <source>
        <strain evidence="2 3">GM2012</strain>
    </source>
</reference>
<dbReference type="Gene3D" id="2.60.120.380">
    <property type="match status" value="2"/>
</dbReference>
<organism evidence="2 3">
    <name type="scientific">Tautonia sociabilis</name>
    <dbReference type="NCBI Taxonomy" id="2080755"/>
    <lineage>
        <taxon>Bacteria</taxon>
        <taxon>Pseudomonadati</taxon>
        <taxon>Planctomycetota</taxon>
        <taxon>Planctomycetia</taxon>
        <taxon>Isosphaerales</taxon>
        <taxon>Isosphaeraceae</taxon>
        <taxon>Tautonia</taxon>
    </lineage>
</organism>
<dbReference type="Proteomes" id="UP000280296">
    <property type="component" value="Unassembled WGS sequence"/>
</dbReference>
<name>A0A432MKX5_9BACT</name>
<evidence type="ECO:0000313" key="2">
    <source>
        <dbReference type="EMBL" id="RUL87786.1"/>
    </source>
</evidence>
<proteinExistence type="predicted"/>
<gene>
    <name evidence="2" type="ORF">TsocGM_10515</name>
</gene>